<organism evidence="2 3">
    <name type="scientific">Pseudomonas chlororaphis</name>
    <dbReference type="NCBI Taxonomy" id="587753"/>
    <lineage>
        <taxon>Bacteria</taxon>
        <taxon>Pseudomonadati</taxon>
        <taxon>Pseudomonadota</taxon>
        <taxon>Gammaproteobacteria</taxon>
        <taxon>Pseudomonadales</taxon>
        <taxon>Pseudomonadaceae</taxon>
        <taxon>Pseudomonas</taxon>
    </lineage>
</organism>
<feature type="domain" description="T6SS Phospholipase effector Tle1-like catalytic" evidence="1">
    <location>
        <begin position="66"/>
        <end position="350"/>
    </location>
</feature>
<dbReference type="Proteomes" id="UP000323924">
    <property type="component" value="Unassembled WGS sequence"/>
</dbReference>
<name>A0AB34C3I5_9PSED</name>
<comment type="caution">
    <text evidence="2">The sequence shown here is derived from an EMBL/GenBank/DDBJ whole genome shotgun (WGS) entry which is preliminary data.</text>
</comment>
<dbReference type="InterPro" id="IPR029058">
    <property type="entry name" value="AB_hydrolase_fold"/>
</dbReference>
<dbReference type="Pfam" id="PF09994">
    <property type="entry name" value="T6SS_Tle1-like_cat"/>
    <property type="match status" value="1"/>
</dbReference>
<evidence type="ECO:0000313" key="2">
    <source>
        <dbReference type="EMBL" id="KAA5841246.1"/>
    </source>
</evidence>
<evidence type="ECO:0000313" key="3">
    <source>
        <dbReference type="Proteomes" id="UP000323924"/>
    </source>
</evidence>
<sequence>MEIVAALPSQEGLSQLDRELLILAEKCPLKHEELVGADLKDSARSVQARWKYLNCIYEEPPTGKRRALVVLLDGTGNSGPSESNIWRLYNRALAKAVDGEPVIPYYDRGVGTNFQRATGSLFGAGVDRNVRQAYRFLVETYKPADKNYAGDRIYIFGFSRGAYTARTLNGMIKYAGLAHLNSTPPDALDETRWMRLFGNLHRKTYGLFNEYTQSNTGEADFDKSLADGLNDYKRDKNIETYDVTVEAIGVFDTVPAIGFFQNDDPDNHRLELYANRGYHAMSIDEQRDDFRLLRFGVPQRDGQRLEEMWFAGVHSDVGGGYYNTKKNVPTGCDIPHSYGLEGISLGWMLKNFEADDIFTNADFPVNCYTGVLHDEYFGSLSSLYAARGIARRRPVACDNVHQSVIQRIQSANKLPLPHPKRESKEGHYVPTNLSHSPDKVFCILPTGALRESCRQLNHDCGAVPK</sequence>
<accession>A0AB34C3I5</accession>
<dbReference type="EMBL" id="VWPC01000014">
    <property type="protein sequence ID" value="KAA5841246.1"/>
    <property type="molecule type" value="Genomic_DNA"/>
</dbReference>
<dbReference type="AlphaFoldDB" id="A0AB34C3I5"/>
<gene>
    <name evidence="2" type="ORF">F2A38_16990</name>
</gene>
<dbReference type="PANTHER" id="PTHR33840">
    <property type="match status" value="1"/>
</dbReference>
<protein>
    <submittedName>
        <fullName evidence="2">DUF2235 domain-containing protein</fullName>
    </submittedName>
</protein>
<reference evidence="2 3" key="1">
    <citation type="submission" date="2019-09" db="EMBL/GenBank/DDBJ databases">
        <authorList>
            <person name="Vacheron J."/>
            <person name="Dubost A."/>
            <person name="Prigent-Combaret C."/>
            <person name="Muller D."/>
        </authorList>
    </citation>
    <scope>NUCLEOTIDE SEQUENCE [LARGE SCALE GENOMIC DNA]</scope>
    <source>
        <strain evidence="2 3">JV497</strain>
    </source>
</reference>
<dbReference type="InterPro" id="IPR018712">
    <property type="entry name" value="Tle1-like_cat"/>
</dbReference>
<evidence type="ECO:0000259" key="1">
    <source>
        <dbReference type="Pfam" id="PF09994"/>
    </source>
</evidence>
<dbReference type="Gene3D" id="3.40.50.1820">
    <property type="entry name" value="alpha/beta hydrolase"/>
    <property type="match status" value="1"/>
</dbReference>
<dbReference type="PANTHER" id="PTHR33840:SF1">
    <property type="entry name" value="TLE1 PHOSPHOLIPASE DOMAIN-CONTAINING PROTEIN"/>
    <property type="match status" value="1"/>
</dbReference>
<dbReference type="SUPFAM" id="SSF53474">
    <property type="entry name" value="alpha/beta-Hydrolases"/>
    <property type="match status" value="1"/>
</dbReference>
<proteinExistence type="predicted"/>